<feature type="binding site" evidence="8">
    <location>
        <begin position="27"/>
        <end position="32"/>
    </location>
    <ligand>
        <name>ATP</name>
        <dbReference type="ChEBI" id="CHEBI:30616"/>
    </ligand>
</feature>
<evidence type="ECO:0000259" key="9">
    <source>
        <dbReference type="SMART" id="SM00977"/>
    </source>
</evidence>
<sequence>MMFYKFRKIAEKYRLWEDTDTLLIAVSGGLDSMVLLELCRQLYNSIAVVHCNFSLRNEASDDDEQLVREICKNHNLTLHTKKFDTISYAKENAISIEMAARDLRYAYFDELCYKNDYDKILTAHHANDNAETLLLNLTKGTGIKGLTGIPRKRDNIVRPLLEFTRQELSDYATRNKLVYHVDATNKETIYQRNKIRHDVIPLLEEINPRAVKTLNADTERLQEVRDIYEEYIQEKLETLIANNELLIDDLISEKHSHSLLFEWLTPFGFSSTVIENILSNIEDTEEKHFKTAEHRLIKSRGKLYLTSLKRNSKKDSFSVTKKGIESPIHLKIEPFDGKIQADLCKAYFDLDKLQFPLQLRRWREGDRFFPFGMQGSKKVSELFKDKKLTTLAKENTWILCSGETIIWVVGLRSDDRFKIMPQTKQAIKITWIK</sequence>
<dbReference type="CDD" id="cd01992">
    <property type="entry name" value="TilS_N"/>
    <property type="match status" value="1"/>
</dbReference>
<dbReference type="EC" id="6.3.4.19" evidence="8"/>
<proteinExistence type="inferred from homology"/>
<dbReference type="InterPro" id="IPR011063">
    <property type="entry name" value="TilS/TtcA_N"/>
</dbReference>
<keyword evidence="3 8" id="KW-0436">Ligase</keyword>
<comment type="subcellular location">
    <subcellularLocation>
        <location evidence="1 8">Cytoplasm</location>
    </subcellularLocation>
</comment>
<dbReference type="Pfam" id="PF11734">
    <property type="entry name" value="TilS_C"/>
    <property type="match status" value="1"/>
</dbReference>
<dbReference type="SUPFAM" id="SSF52402">
    <property type="entry name" value="Adenine nucleotide alpha hydrolases-like"/>
    <property type="match status" value="1"/>
</dbReference>
<comment type="caution">
    <text evidence="10">The sequence shown here is derived from an EMBL/GenBank/DDBJ whole genome shotgun (WGS) entry which is preliminary data.</text>
</comment>
<evidence type="ECO:0000256" key="5">
    <source>
        <dbReference type="ARBA" id="ARBA00022741"/>
    </source>
</evidence>
<evidence type="ECO:0000256" key="1">
    <source>
        <dbReference type="ARBA" id="ARBA00004496"/>
    </source>
</evidence>
<dbReference type="GO" id="GO:0006400">
    <property type="term" value="P:tRNA modification"/>
    <property type="evidence" value="ECO:0007669"/>
    <property type="project" value="UniProtKB-UniRule"/>
</dbReference>
<protein>
    <recommendedName>
        <fullName evidence="8">tRNA(Ile)-lysidine synthase</fullName>
        <ecNumber evidence="8">6.3.4.19</ecNumber>
    </recommendedName>
    <alternativeName>
        <fullName evidence="8">tRNA(Ile)-2-lysyl-cytidine synthase</fullName>
    </alternativeName>
    <alternativeName>
        <fullName evidence="8">tRNA(Ile)-lysidine synthetase</fullName>
    </alternativeName>
</protein>
<keyword evidence="2 8" id="KW-0963">Cytoplasm</keyword>
<comment type="similarity">
    <text evidence="8">Belongs to the tRNA(Ile)-lysidine synthase family.</text>
</comment>
<dbReference type="SUPFAM" id="SSF56037">
    <property type="entry name" value="PheT/TilS domain"/>
    <property type="match status" value="1"/>
</dbReference>
<dbReference type="GO" id="GO:0005524">
    <property type="term" value="F:ATP binding"/>
    <property type="evidence" value="ECO:0007669"/>
    <property type="project" value="UniProtKB-UniRule"/>
</dbReference>
<dbReference type="NCBIfam" id="TIGR02433">
    <property type="entry name" value="lysidine_TilS_C"/>
    <property type="match status" value="1"/>
</dbReference>
<dbReference type="Proteomes" id="UP000251835">
    <property type="component" value="Unassembled WGS sequence"/>
</dbReference>
<accession>A0A7L4UQD9</accession>
<keyword evidence="4 8" id="KW-0819">tRNA processing</keyword>
<dbReference type="Pfam" id="PF01171">
    <property type="entry name" value="ATP_bind_3"/>
    <property type="match status" value="1"/>
</dbReference>
<keyword evidence="5 8" id="KW-0547">Nucleotide-binding</keyword>
<comment type="domain">
    <text evidence="8">The N-terminal region contains the highly conserved SGGXDS motif, predicted to be a P-loop motif involved in ATP binding.</text>
</comment>
<evidence type="ECO:0000256" key="8">
    <source>
        <dbReference type="HAMAP-Rule" id="MF_01161"/>
    </source>
</evidence>
<organism evidence="10 11">
    <name type="scientific">Balneicella halophila</name>
    <dbReference type="NCBI Taxonomy" id="1537566"/>
    <lineage>
        <taxon>Bacteria</taxon>
        <taxon>Pseudomonadati</taxon>
        <taxon>Bacteroidota</taxon>
        <taxon>Bacteroidia</taxon>
        <taxon>Bacteroidales</taxon>
        <taxon>Balneicellaceae</taxon>
        <taxon>Balneicella</taxon>
    </lineage>
</organism>
<feature type="domain" description="Lysidine-tRNA(Ile) synthetase C-terminal" evidence="9">
    <location>
        <begin position="357"/>
        <end position="429"/>
    </location>
</feature>
<reference evidence="10 11" key="1">
    <citation type="submission" date="2018-05" db="EMBL/GenBank/DDBJ databases">
        <title>Genomic Encyclopedia of Type Strains, Phase IV (KMG-IV): sequencing the most valuable type-strain genomes for metagenomic binning, comparative biology and taxonomic classification.</title>
        <authorList>
            <person name="Goeker M."/>
        </authorList>
    </citation>
    <scope>NUCLEOTIDE SEQUENCE [LARGE SCALE GENOMIC DNA]</scope>
    <source>
        <strain evidence="10 11">DSM 28579</strain>
    </source>
</reference>
<evidence type="ECO:0000256" key="4">
    <source>
        <dbReference type="ARBA" id="ARBA00022694"/>
    </source>
</evidence>
<evidence type="ECO:0000256" key="2">
    <source>
        <dbReference type="ARBA" id="ARBA00022490"/>
    </source>
</evidence>
<name>A0A7L4UQD9_BALHA</name>
<evidence type="ECO:0000256" key="7">
    <source>
        <dbReference type="ARBA" id="ARBA00048539"/>
    </source>
</evidence>
<dbReference type="PANTHER" id="PTHR43033:SF1">
    <property type="entry name" value="TRNA(ILE)-LYSIDINE SYNTHASE-RELATED"/>
    <property type="match status" value="1"/>
</dbReference>
<keyword evidence="6 8" id="KW-0067">ATP-binding</keyword>
<evidence type="ECO:0000256" key="3">
    <source>
        <dbReference type="ARBA" id="ARBA00022598"/>
    </source>
</evidence>
<dbReference type="RefSeq" id="WP_116495460.1">
    <property type="nucleotide sequence ID" value="NZ_QENZ01000003.1"/>
</dbReference>
<dbReference type="GO" id="GO:0005737">
    <property type="term" value="C:cytoplasm"/>
    <property type="evidence" value="ECO:0007669"/>
    <property type="project" value="UniProtKB-SubCell"/>
</dbReference>
<dbReference type="GO" id="GO:0032267">
    <property type="term" value="F:tRNA(Ile)-lysidine synthase activity"/>
    <property type="evidence" value="ECO:0007669"/>
    <property type="project" value="UniProtKB-EC"/>
</dbReference>
<evidence type="ECO:0000256" key="6">
    <source>
        <dbReference type="ARBA" id="ARBA00022840"/>
    </source>
</evidence>
<dbReference type="PANTHER" id="PTHR43033">
    <property type="entry name" value="TRNA(ILE)-LYSIDINE SYNTHASE-RELATED"/>
    <property type="match status" value="1"/>
</dbReference>
<dbReference type="InterPro" id="IPR012795">
    <property type="entry name" value="tRNA_Ile_lys_synt_N"/>
</dbReference>
<evidence type="ECO:0000313" key="10">
    <source>
        <dbReference type="EMBL" id="PVX51889.1"/>
    </source>
</evidence>
<dbReference type="NCBIfam" id="TIGR02432">
    <property type="entry name" value="lysidine_TilS_N"/>
    <property type="match status" value="1"/>
</dbReference>
<comment type="catalytic activity">
    <reaction evidence="7 8">
        <text>cytidine(34) in tRNA(Ile2) + L-lysine + ATP = lysidine(34) in tRNA(Ile2) + AMP + diphosphate + H(+)</text>
        <dbReference type="Rhea" id="RHEA:43744"/>
        <dbReference type="Rhea" id="RHEA-COMP:10625"/>
        <dbReference type="Rhea" id="RHEA-COMP:10670"/>
        <dbReference type="ChEBI" id="CHEBI:15378"/>
        <dbReference type="ChEBI" id="CHEBI:30616"/>
        <dbReference type="ChEBI" id="CHEBI:32551"/>
        <dbReference type="ChEBI" id="CHEBI:33019"/>
        <dbReference type="ChEBI" id="CHEBI:82748"/>
        <dbReference type="ChEBI" id="CHEBI:83665"/>
        <dbReference type="ChEBI" id="CHEBI:456215"/>
        <dbReference type="EC" id="6.3.4.19"/>
    </reaction>
</comment>
<dbReference type="InterPro" id="IPR014729">
    <property type="entry name" value="Rossmann-like_a/b/a_fold"/>
</dbReference>
<dbReference type="InterPro" id="IPR012796">
    <property type="entry name" value="Lysidine-tRNA-synth_C"/>
</dbReference>
<keyword evidence="11" id="KW-1185">Reference proteome</keyword>
<dbReference type="SMART" id="SM00977">
    <property type="entry name" value="TilS_C"/>
    <property type="match status" value="1"/>
</dbReference>
<dbReference type="HAMAP" id="MF_01161">
    <property type="entry name" value="tRNA_Ile_lys_synt"/>
    <property type="match status" value="1"/>
</dbReference>
<dbReference type="Gene3D" id="3.40.50.620">
    <property type="entry name" value="HUPs"/>
    <property type="match status" value="1"/>
</dbReference>
<dbReference type="AlphaFoldDB" id="A0A7L4UQD9"/>
<dbReference type="InterPro" id="IPR012094">
    <property type="entry name" value="tRNA_Ile_lys_synt"/>
</dbReference>
<dbReference type="OrthoDB" id="9807403at2"/>
<gene>
    <name evidence="8" type="primary">tilS</name>
    <name evidence="10" type="ORF">C7377_0181</name>
</gene>
<evidence type="ECO:0000313" key="11">
    <source>
        <dbReference type="Proteomes" id="UP000251835"/>
    </source>
</evidence>
<dbReference type="EMBL" id="QENZ01000003">
    <property type="protein sequence ID" value="PVX51889.1"/>
    <property type="molecule type" value="Genomic_DNA"/>
</dbReference>
<comment type="function">
    <text evidence="8">Ligates lysine onto the cytidine present at position 34 of the AUA codon-specific tRNA(Ile) that contains the anticodon CAU, in an ATP-dependent manner. Cytidine is converted to lysidine, thus changing the amino acid specificity of the tRNA from methionine to isoleucine.</text>
</comment>